<protein>
    <recommendedName>
        <fullName evidence="1">F-box domain-containing protein</fullName>
    </recommendedName>
</protein>
<feature type="non-terminal residue" evidence="2">
    <location>
        <position position="678"/>
    </location>
</feature>
<accession>A0AA38GBW8</accession>
<keyword evidence="3" id="KW-1185">Reference proteome</keyword>
<dbReference type="OMA" id="WLLEADI"/>
<name>A0AA38GBW8_TAXCH</name>
<evidence type="ECO:0000313" key="3">
    <source>
        <dbReference type="Proteomes" id="UP000824469"/>
    </source>
</evidence>
<dbReference type="InterPro" id="IPR001810">
    <property type="entry name" value="F-box_dom"/>
</dbReference>
<dbReference type="SUPFAM" id="SSF81383">
    <property type="entry name" value="F-box domain"/>
    <property type="match status" value="1"/>
</dbReference>
<proteinExistence type="predicted"/>
<dbReference type="GO" id="GO:0031146">
    <property type="term" value="P:SCF-dependent proteasomal ubiquitin-dependent protein catabolic process"/>
    <property type="evidence" value="ECO:0007669"/>
    <property type="project" value="TreeGrafter"/>
</dbReference>
<dbReference type="SMART" id="SM00367">
    <property type="entry name" value="LRR_CC"/>
    <property type="match status" value="10"/>
</dbReference>
<reference evidence="2 3" key="1">
    <citation type="journal article" date="2021" name="Nat. Plants">
        <title>The Taxus genome provides insights into paclitaxel biosynthesis.</title>
        <authorList>
            <person name="Xiong X."/>
            <person name="Gou J."/>
            <person name="Liao Q."/>
            <person name="Li Y."/>
            <person name="Zhou Q."/>
            <person name="Bi G."/>
            <person name="Li C."/>
            <person name="Du R."/>
            <person name="Wang X."/>
            <person name="Sun T."/>
            <person name="Guo L."/>
            <person name="Liang H."/>
            <person name="Lu P."/>
            <person name="Wu Y."/>
            <person name="Zhang Z."/>
            <person name="Ro D.K."/>
            <person name="Shang Y."/>
            <person name="Huang S."/>
            <person name="Yan J."/>
        </authorList>
    </citation>
    <scope>NUCLEOTIDE SEQUENCE [LARGE SCALE GENOMIC DNA]</scope>
    <source>
        <strain evidence="2">Ta-2019</strain>
    </source>
</reference>
<dbReference type="InterPro" id="IPR036047">
    <property type="entry name" value="F-box-like_dom_sf"/>
</dbReference>
<dbReference type="InterPro" id="IPR006553">
    <property type="entry name" value="Leu-rich_rpt_Cys-con_subtyp"/>
</dbReference>
<sequence length="678" mass="75585">MSVGRFGGVLVKLGGVRVKLVNGSKGPVSGQALMDGNMKKSTEERALQQLPMAILQTILSKLDVRSICSAAISCKLLNACASNTLSFLHSFHLLDLSVTIEMLQHLIPSNVALRSLRVDCALLEDSSIKYLAIPQLEDLCLQRCDNFSARLLFEIGRNCKNLRSLSVELGWIDDKPDILTYTAGLEQLLRGCSQLESLCLMFDGSPFDNHKFRAIWGLATPTLKVLDLCYVLEKDVKEIFNFKNSNVSRTLFCHSTCQMQEDKNTGFPYLQKLCLALDWISDSLMGIISKNLPFLTHLDLRDEPVEEPCAAVDLTNWGIQQISGCSRLQHLSLVRSQEFCPTSFKRVNDLGILLMAENCSNLESIRLGGFCRVTDAGFRSILHACPNLQKLEFLRTTQLTDLAFHDISATPLSLAHVSLRSCHLITDFSIIHLAYCKNLQVLDLKGCRGVGDDALKAVSILTKLKTLQLNSSDISDLGLSYLGSGDSTLVSLSLRNCERLTDKGISSLVSSSLVQSLQNLDLSNIPNLTDNAILALVKSGMQIVELRLRECPRISDTSVIALASMQFPGRGYGCTLRLLDIYNSGGITKLSFLWFKKPYFSRLQWLGIGLNLNGDMVDALGKNRPLLQISQGHELGRGWQDLSDGFFRHDIEEEDELEQWLRNEEEQDEDEIDQWLRE</sequence>
<feature type="domain" description="F-box" evidence="1">
    <location>
        <begin position="44"/>
        <end position="90"/>
    </location>
</feature>
<dbReference type="PANTHER" id="PTHR13318">
    <property type="entry name" value="PARTNER OF PAIRED, ISOFORM B-RELATED"/>
    <property type="match status" value="1"/>
</dbReference>
<organism evidence="2 3">
    <name type="scientific">Taxus chinensis</name>
    <name type="common">Chinese yew</name>
    <name type="synonym">Taxus wallichiana var. chinensis</name>
    <dbReference type="NCBI Taxonomy" id="29808"/>
    <lineage>
        <taxon>Eukaryota</taxon>
        <taxon>Viridiplantae</taxon>
        <taxon>Streptophyta</taxon>
        <taxon>Embryophyta</taxon>
        <taxon>Tracheophyta</taxon>
        <taxon>Spermatophyta</taxon>
        <taxon>Pinopsida</taxon>
        <taxon>Pinidae</taxon>
        <taxon>Conifers II</taxon>
        <taxon>Cupressales</taxon>
        <taxon>Taxaceae</taxon>
        <taxon>Taxus</taxon>
    </lineage>
</organism>
<evidence type="ECO:0000313" key="2">
    <source>
        <dbReference type="EMBL" id="KAH9318647.1"/>
    </source>
</evidence>
<dbReference type="GO" id="GO:0019005">
    <property type="term" value="C:SCF ubiquitin ligase complex"/>
    <property type="evidence" value="ECO:0007669"/>
    <property type="project" value="TreeGrafter"/>
</dbReference>
<evidence type="ECO:0000259" key="1">
    <source>
        <dbReference type="PROSITE" id="PS50181"/>
    </source>
</evidence>
<dbReference type="PROSITE" id="PS50181">
    <property type="entry name" value="FBOX"/>
    <property type="match status" value="1"/>
</dbReference>
<dbReference type="Pfam" id="PF12937">
    <property type="entry name" value="F-box-like"/>
    <property type="match status" value="1"/>
</dbReference>
<dbReference type="Pfam" id="PF25372">
    <property type="entry name" value="DUF7885"/>
    <property type="match status" value="1"/>
</dbReference>
<dbReference type="SUPFAM" id="SSF52047">
    <property type="entry name" value="RNI-like"/>
    <property type="match status" value="2"/>
</dbReference>
<dbReference type="Proteomes" id="UP000824469">
    <property type="component" value="Unassembled WGS sequence"/>
</dbReference>
<dbReference type="AlphaFoldDB" id="A0AA38GBW8"/>
<dbReference type="InterPro" id="IPR057207">
    <property type="entry name" value="FBXL15_LRR"/>
</dbReference>
<dbReference type="PANTHER" id="PTHR13318:SF86">
    <property type="entry name" value="F-BOX_LRR-REPEAT PROTEIN 10"/>
    <property type="match status" value="1"/>
</dbReference>
<dbReference type="EMBL" id="JAHRHJ020000004">
    <property type="protein sequence ID" value="KAH9318647.1"/>
    <property type="molecule type" value="Genomic_DNA"/>
</dbReference>
<dbReference type="Gene3D" id="3.80.10.10">
    <property type="entry name" value="Ribonuclease Inhibitor"/>
    <property type="match status" value="3"/>
</dbReference>
<gene>
    <name evidence="2" type="ORF">KI387_020416</name>
</gene>
<dbReference type="InterPro" id="IPR032675">
    <property type="entry name" value="LRR_dom_sf"/>
</dbReference>
<dbReference type="Gene3D" id="1.20.1280.50">
    <property type="match status" value="1"/>
</dbReference>
<comment type="caution">
    <text evidence="2">The sequence shown here is derived from an EMBL/GenBank/DDBJ whole genome shotgun (WGS) entry which is preliminary data.</text>
</comment>